<accession>A0A517VXR7</accession>
<evidence type="ECO:0000313" key="2">
    <source>
        <dbReference type="Proteomes" id="UP000318704"/>
    </source>
</evidence>
<reference evidence="1 2" key="1">
    <citation type="submission" date="2019-03" db="EMBL/GenBank/DDBJ databases">
        <title>Deep-cultivation of Planctomycetes and their phenomic and genomic characterization uncovers novel biology.</title>
        <authorList>
            <person name="Wiegand S."/>
            <person name="Jogler M."/>
            <person name="Boedeker C."/>
            <person name="Pinto D."/>
            <person name="Vollmers J."/>
            <person name="Rivas-Marin E."/>
            <person name="Kohn T."/>
            <person name="Peeters S.H."/>
            <person name="Heuer A."/>
            <person name="Rast P."/>
            <person name="Oberbeckmann S."/>
            <person name="Bunk B."/>
            <person name="Jeske O."/>
            <person name="Meyerdierks A."/>
            <person name="Storesund J.E."/>
            <person name="Kallscheuer N."/>
            <person name="Luecker S."/>
            <person name="Lage O.M."/>
            <person name="Pohl T."/>
            <person name="Merkel B.J."/>
            <person name="Hornburger P."/>
            <person name="Mueller R.-W."/>
            <person name="Bruemmer F."/>
            <person name="Labrenz M."/>
            <person name="Spormann A.M."/>
            <person name="Op den Camp H."/>
            <person name="Overmann J."/>
            <person name="Amann R."/>
            <person name="Jetten M.S.M."/>
            <person name="Mascher T."/>
            <person name="Medema M.H."/>
            <person name="Devos D.P."/>
            <person name="Kaster A.-K."/>
            <person name="Ovreas L."/>
            <person name="Rohde M."/>
            <person name="Galperin M.Y."/>
            <person name="Jogler C."/>
        </authorList>
    </citation>
    <scope>NUCLEOTIDE SEQUENCE [LARGE SCALE GENOMIC DNA]</scope>
    <source>
        <strain evidence="1 2">V144</strain>
    </source>
</reference>
<organism evidence="1 2">
    <name type="scientific">Gimesia aquarii</name>
    <dbReference type="NCBI Taxonomy" id="2527964"/>
    <lineage>
        <taxon>Bacteria</taxon>
        <taxon>Pseudomonadati</taxon>
        <taxon>Planctomycetota</taxon>
        <taxon>Planctomycetia</taxon>
        <taxon>Planctomycetales</taxon>
        <taxon>Planctomycetaceae</taxon>
        <taxon>Gimesia</taxon>
    </lineage>
</organism>
<sequence length="164" mass="18295">MTLIFKLSMKQIFANYITRQIFVIGLLLLNCLGCSGTKEDPRGERVSVSGLVYYDEDPLTSARILFISETPEGKIKSAGIVSEGIFQIPQKGGPVVGKARVEIYPTIPEMEEFIEIQEKAKKQGKPFRDPASIEIPATYNKNSKLTAMITKDGKNTFEFKIESK</sequence>
<dbReference type="EMBL" id="CP037920">
    <property type="protein sequence ID" value="QDT97796.1"/>
    <property type="molecule type" value="Genomic_DNA"/>
</dbReference>
<dbReference type="RefSeq" id="WP_144986091.1">
    <property type="nucleotide sequence ID" value="NZ_CP037920.1"/>
</dbReference>
<dbReference type="KEGG" id="gaw:V144x_32780"/>
<gene>
    <name evidence="1" type="ORF">V144x_32780</name>
</gene>
<dbReference type="AlphaFoldDB" id="A0A517VXR7"/>
<proteinExistence type="predicted"/>
<evidence type="ECO:0000313" key="1">
    <source>
        <dbReference type="EMBL" id="QDT97796.1"/>
    </source>
</evidence>
<name>A0A517VXR7_9PLAN</name>
<dbReference type="Proteomes" id="UP000318704">
    <property type="component" value="Chromosome"/>
</dbReference>
<evidence type="ECO:0008006" key="3">
    <source>
        <dbReference type="Google" id="ProtNLM"/>
    </source>
</evidence>
<protein>
    <recommendedName>
        <fullName evidence="3">Carboxypeptidase regulatory-like domain-containing protein</fullName>
    </recommendedName>
</protein>